<reference evidence="2 3" key="1">
    <citation type="submission" date="2022-06" db="EMBL/GenBank/DDBJ databases">
        <title>Dyella sp. Sa strain:Sa Genome sequencing.</title>
        <authorList>
            <person name="Park S."/>
        </authorList>
    </citation>
    <scope>NUCLEOTIDE SEQUENCE [LARGE SCALE GENOMIC DNA]</scope>
    <source>
        <strain evidence="2 3">Sa</strain>
    </source>
</reference>
<evidence type="ECO:0000256" key="1">
    <source>
        <dbReference type="ARBA" id="ARBA00022729"/>
    </source>
</evidence>
<keyword evidence="1" id="KW-0732">Signal</keyword>
<dbReference type="PANTHER" id="PTHR46580:SF2">
    <property type="entry name" value="MAM DOMAIN-CONTAINING PROTEIN"/>
    <property type="match status" value="1"/>
</dbReference>
<dbReference type="SUPFAM" id="SSF69318">
    <property type="entry name" value="Integrin alpha N-terminal domain"/>
    <property type="match status" value="1"/>
</dbReference>
<keyword evidence="3" id="KW-1185">Reference proteome</keyword>
<dbReference type="PANTHER" id="PTHR46580">
    <property type="entry name" value="SENSOR KINASE-RELATED"/>
    <property type="match status" value="1"/>
</dbReference>
<dbReference type="Gene3D" id="2.130.10.130">
    <property type="entry name" value="Integrin alpha, N-terminal"/>
    <property type="match status" value="1"/>
</dbReference>
<sequence length="374" mass="39393">MSRPAGFFVASTFVVFGLLLPGSNAKAQQVVGLNTLQALTVTTPKPGSDAVPGDFNGDGLSDLLWFNADTSQLAYWIMATDANGEVTRTSSRTIAVTPGYFIGATGDLNGDGLADIVFTGANHDLYLWTNSGKGSFHSTSLGTYPAGWQLFGAGDIDGDGQDDLLWLNSGTCQFAYWLMKSGKRVGSRTLPVTCGSYPLSIGYYSLSNRLSIVWTNAAHDLFVWDATADGFNSYSFDNYTNGGTDPTFLAFGGGYAGGDMSYVLSPSPGSAFGQSLERAFFIGGEQDTYARTTVWTGGVNPVSAGGFLIEGRQVNKTGNIYRLDATHIGVCPPVSPRFGSYESGPTAAPADCVPFSFPSGWILIGADNGVVPTT</sequence>
<dbReference type="Proteomes" id="UP001204615">
    <property type="component" value="Unassembled WGS sequence"/>
</dbReference>
<gene>
    <name evidence="2" type="ORF">NC595_04840</name>
</gene>
<proteinExistence type="predicted"/>
<organism evidence="2 3">
    <name type="scientific">Dyella lutea</name>
    <dbReference type="NCBI Taxonomy" id="2950441"/>
    <lineage>
        <taxon>Bacteria</taxon>
        <taxon>Pseudomonadati</taxon>
        <taxon>Pseudomonadota</taxon>
        <taxon>Gammaproteobacteria</taxon>
        <taxon>Lysobacterales</taxon>
        <taxon>Rhodanobacteraceae</taxon>
        <taxon>Dyella</taxon>
    </lineage>
</organism>
<dbReference type="EMBL" id="JAMZEK010000001">
    <property type="protein sequence ID" value="MCP1373381.1"/>
    <property type="molecule type" value="Genomic_DNA"/>
</dbReference>
<dbReference type="InterPro" id="IPR028994">
    <property type="entry name" value="Integrin_alpha_N"/>
</dbReference>
<dbReference type="Pfam" id="PF13517">
    <property type="entry name" value="FG-GAP_3"/>
    <property type="match status" value="1"/>
</dbReference>
<evidence type="ECO:0000313" key="2">
    <source>
        <dbReference type="EMBL" id="MCP1373381.1"/>
    </source>
</evidence>
<dbReference type="InterPro" id="IPR013517">
    <property type="entry name" value="FG-GAP"/>
</dbReference>
<comment type="caution">
    <text evidence="2">The sequence shown here is derived from an EMBL/GenBank/DDBJ whole genome shotgun (WGS) entry which is preliminary data.</text>
</comment>
<name>A0ABT1F7L8_9GAMM</name>
<protein>
    <submittedName>
        <fullName evidence="2">VCBS repeat-containing protein</fullName>
    </submittedName>
</protein>
<dbReference type="RefSeq" id="WP_253565148.1">
    <property type="nucleotide sequence ID" value="NZ_JAMZEK010000001.1"/>
</dbReference>
<accession>A0ABT1F7L8</accession>
<evidence type="ECO:0000313" key="3">
    <source>
        <dbReference type="Proteomes" id="UP001204615"/>
    </source>
</evidence>